<dbReference type="KEGG" id="pfla:Pflav_026070"/>
<name>A0A6F8XQW5_9ACTN</name>
<dbReference type="AlphaFoldDB" id="A0A6F8XQW5"/>
<keyword evidence="3" id="KW-1185">Reference proteome</keyword>
<feature type="region of interest" description="Disordered" evidence="1">
    <location>
        <begin position="1"/>
        <end position="23"/>
    </location>
</feature>
<dbReference type="Proteomes" id="UP000502508">
    <property type="component" value="Chromosome"/>
</dbReference>
<reference evidence="2 3" key="2">
    <citation type="submission" date="2020-03" db="EMBL/GenBank/DDBJ databases">
        <authorList>
            <person name="Ichikawa N."/>
            <person name="Kimura A."/>
            <person name="Kitahashi Y."/>
            <person name="Uohara A."/>
        </authorList>
    </citation>
    <scope>NUCLEOTIDE SEQUENCE [LARGE SCALE GENOMIC DNA]</scope>
    <source>
        <strain evidence="2 3">NBRC 107702</strain>
    </source>
</reference>
<organism evidence="2 3">
    <name type="scientific">Phytohabitans flavus</name>
    <dbReference type="NCBI Taxonomy" id="1076124"/>
    <lineage>
        <taxon>Bacteria</taxon>
        <taxon>Bacillati</taxon>
        <taxon>Actinomycetota</taxon>
        <taxon>Actinomycetes</taxon>
        <taxon>Micromonosporales</taxon>
        <taxon>Micromonosporaceae</taxon>
    </lineage>
</organism>
<reference evidence="2 3" key="1">
    <citation type="submission" date="2020-03" db="EMBL/GenBank/DDBJ databases">
        <title>Whole genome shotgun sequence of Phytohabitans flavus NBRC 107702.</title>
        <authorList>
            <person name="Komaki H."/>
            <person name="Tamura T."/>
        </authorList>
    </citation>
    <scope>NUCLEOTIDE SEQUENCE [LARGE SCALE GENOMIC DNA]</scope>
    <source>
        <strain evidence="2 3">NBRC 107702</strain>
    </source>
</reference>
<accession>A0A6F8XQW5</accession>
<proteinExistence type="predicted"/>
<gene>
    <name evidence="2" type="ORF">Pflav_026070</name>
</gene>
<dbReference type="RefSeq" id="WP_232071304.1">
    <property type="nucleotide sequence ID" value="NZ_AP022870.1"/>
</dbReference>
<protein>
    <submittedName>
        <fullName evidence="2">Uncharacterized protein</fullName>
    </submittedName>
</protein>
<feature type="region of interest" description="Disordered" evidence="1">
    <location>
        <begin position="68"/>
        <end position="96"/>
    </location>
</feature>
<sequence>MPDPDPSGRLDLGPAMGGRQKTDPKVLAAWKACEEFNVPMPAELQDRPEPLTPEQLANRREYAKCMRANGMPSWPDPHPDGSWPEDMLSGELTPQEQAANLAALQICEPVLDGRPPTTANPNEVPKG</sequence>
<evidence type="ECO:0000313" key="2">
    <source>
        <dbReference type="EMBL" id="BCB76197.1"/>
    </source>
</evidence>
<evidence type="ECO:0000313" key="3">
    <source>
        <dbReference type="Proteomes" id="UP000502508"/>
    </source>
</evidence>
<dbReference type="EMBL" id="AP022870">
    <property type="protein sequence ID" value="BCB76197.1"/>
    <property type="molecule type" value="Genomic_DNA"/>
</dbReference>
<evidence type="ECO:0000256" key="1">
    <source>
        <dbReference type="SAM" id="MobiDB-lite"/>
    </source>
</evidence>